<reference evidence="2 3" key="1">
    <citation type="submission" date="2022-06" db="EMBL/GenBank/DDBJ databases">
        <title>Rhizosaccharibacter gen. nov. sp. nov. KSS12, endophytic bacteria isolated from sugarcane.</title>
        <authorList>
            <person name="Pitiwittayakul N."/>
        </authorList>
    </citation>
    <scope>NUCLEOTIDE SEQUENCE [LARGE SCALE GENOMIC DNA]</scope>
    <source>
        <strain evidence="2 3">KSS12</strain>
    </source>
</reference>
<organism evidence="2 3">
    <name type="scientific">Rhizosaccharibacter radicis</name>
    <dbReference type="NCBI Taxonomy" id="2782605"/>
    <lineage>
        <taxon>Bacteria</taxon>
        <taxon>Pseudomonadati</taxon>
        <taxon>Pseudomonadota</taxon>
        <taxon>Alphaproteobacteria</taxon>
        <taxon>Acetobacterales</taxon>
        <taxon>Acetobacteraceae</taxon>
        <taxon>Rhizosaccharibacter</taxon>
    </lineage>
</organism>
<dbReference type="InterPro" id="IPR037460">
    <property type="entry name" value="SEST-like"/>
</dbReference>
<dbReference type="PANTHER" id="PTHR37981:SF1">
    <property type="entry name" value="SGNH HYDROLASE-TYPE ESTERASE DOMAIN-CONTAINING PROTEIN"/>
    <property type="match status" value="1"/>
</dbReference>
<evidence type="ECO:0000313" key="2">
    <source>
        <dbReference type="EMBL" id="MCQ8242433.1"/>
    </source>
</evidence>
<dbReference type="Pfam" id="PF13472">
    <property type="entry name" value="Lipase_GDSL_2"/>
    <property type="match status" value="1"/>
</dbReference>
<name>A0ABT1W1G3_9PROT</name>
<comment type="caution">
    <text evidence="2">The sequence shown here is derived from an EMBL/GenBank/DDBJ whole genome shotgun (WGS) entry which is preliminary data.</text>
</comment>
<keyword evidence="2" id="KW-0378">Hydrolase</keyword>
<dbReference type="SUPFAM" id="SSF52266">
    <property type="entry name" value="SGNH hydrolase"/>
    <property type="match status" value="1"/>
</dbReference>
<protein>
    <submittedName>
        <fullName evidence="2">SGNH/GDSL hydrolase family protein</fullName>
    </submittedName>
</protein>
<dbReference type="PANTHER" id="PTHR37981">
    <property type="entry name" value="LIPASE 2"/>
    <property type="match status" value="1"/>
</dbReference>
<keyword evidence="3" id="KW-1185">Reference proteome</keyword>
<sequence length="281" mass="28509">MLGRAHAAVPPDGVRYVSMGSSYAAGPGVGLPDPGSGGCQRSWSNFARLVAASNRLDLVDVACSGATTRNILEEGQHGFAPQIEAVTPGTRLVTILIGGNDVAYIPNLLALSCLDGGGTDCGPVVSDAEVDRRFALLPDALRAVIGAVRARAPGAQIVLVGYLPSVPATGAGICAAVPLSLADAARIRSVAERLARVIGGVADAAGVPVVRASLIGTGHDACSIRPFVAGAHPPRHPGWAAPVAYHPDQAGMNAVARALDHILTEPGEMQPDAAHGLDVSR</sequence>
<dbReference type="GO" id="GO:0016787">
    <property type="term" value="F:hydrolase activity"/>
    <property type="evidence" value="ECO:0007669"/>
    <property type="project" value="UniProtKB-KW"/>
</dbReference>
<dbReference type="InterPro" id="IPR036514">
    <property type="entry name" value="SGNH_hydro_sf"/>
</dbReference>
<dbReference type="Gene3D" id="3.40.50.1110">
    <property type="entry name" value="SGNH hydrolase"/>
    <property type="match status" value="1"/>
</dbReference>
<dbReference type="RefSeq" id="WP_422921184.1">
    <property type="nucleotide sequence ID" value="NZ_JAMZEJ010000011.1"/>
</dbReference>
<dbReference type="InterPro" id="IPR013830">
    <property type="entry name" value="SGNH_hydro"/>
</dbReference>
<evidence type="ECO:0000259" key="1">
    <source>
        <dbReference type="Pfam" id="PF13472"/>
    </source>
</evidence>
<dbReference type="EMBL" id="JAMZEJ010000011">
    <property type="protein sequence ID" value="MCQ8242433.1"/>
    <property type="molecule type" value="Genomic_DNA"/>
</dbReference>
<proteinExistence type="predicted"/>
<accession>A0ABT1W1G3</accession>
<dbReference type="Proteomes" id="UP001524547">
    <property type="component" value="Unassembled WGS sequence"/>
</dbReference>
<gene>
    <name evidence="2" type="ORF">NFI88_16490</name>
</gene>
<dbReference type="CDD" id="cd01823">
    <property type="entry name" value="SEST_like"/>
    <property type="match status" value="1"/>
</dbReference>
<evidence type="ECO:0000313" key="3">
    <source>
        <dbReference type="Proteomes" id="UP001524547"/>
    </source>
</evidence>
<feature type="domain" description="SGNH hydrolase-type esterase" evidence="1">
    <location>
        <begin position="19"/>
        <end position="252"/>
    </location>
</feature>